<dbReference type="PANTHER" id="PTHR22960:SF0">
    <property type="entry name" value="MOLYBDENUM COFACTOR BIOSYNTHESIS PROTEIN 1"/>
    <property type="match status" value="1"/>
</dbReference>
<dbReference type="HAMAP" id="MF_01225_A">
    <property type="entry name" value="MoaA_A"/>
    <property type="match status" value="1"/>
</dbReference>
<dbReference type="GO" id="GO:0006777">
    <property type="term" value="P:Mo-molybdopterin cofactor biosynthetic process"/>
    <property type="evidence" value="ECO:0007669"/>
    <property type="project" value="UniProtKB-UniRule"/>
</dbReference>
<protein>
    <recommendedName>
        <fullName evidence="10">Probable GTP 3',8-cyclase</fullName>
        <ecNumber evidence="10">4.1.99.22</ecNumber>
    </recommendedName>
    <alternativeName>
        <fullName evidence="10">Molybdenum cofactor biosynthesis protein A</fullName>
    </alternativeName>
</protein>
<keyword evidence="3 10" id="KW-0479">Metal-binding</keyword>
<dbReference type="PROSITE" id="PS51918">
    <property type="entry name" value="RADICAL_SAM"/>
    <property type="match status" value="1"/>
</dbReference>
<keyword evidence="2 10" id="KW-0949">S-adenosyl-L-methionine</keyword>
<organism evidence="12">
    <name type="scientific">Thermofilum pendens</name>
    <dbReference type="NCBI Taxonomy" id="2269"/>
    <lineage>
        <taxon>Archaea</taxon>
        <taxon>Thermoproteota</taxon>
        <taxon>Thermoprotei</taxon>
        <taxon>Thermofilales</taxon>
        <taxon>Thermofilaceae</taxon>
        <taxon>Thermofilum</taxon>
    </lineage>
</organism>
<comment type="pathway">
    <text evidence="10">Cofactor biosynthesis; molybdopterin biosynthesis.</text>
</comment>
<dbReference type="EC" id="4.1.99.22" evidence="10"/>
<proteinExistence type="inferred from homology"/>
<dbReference type="GO" id="GO:1904047">
    <property type="term" value="F:S-adenosyl-L-methionine binding"/>
    <property type="evidence" value="ECO:0007669"/>
    <property type="project" value="UniProtKB-UniRule"/>
</dbReference>
<feature type="binding site" evidence="10">
    <location>
        <begin position="253"/>
        <end position="255"/>
    </location>
    <ligand>
        <name>GTP</name>
        <dbReference type="ChEBI" id="CHEBI:37565"/>
    </ligand>
</feature>
<dbReference type="Gene3D" id="3.20.20.70">
    <property type="entry name" value="Aldolase class I"/>
    <property type="match status" value="1"/>
</dbReference>
<feature type="binding site" evidence="10">
    <location>
        <position position="265"/>
    </location>
    <ligand>
        <name>[4Fe-4S] cluster</name>
        <dbReference type="ChEBI" id="CHEBI:49883"/>
        <label>2</label>
        <note>4Fe-4S-substrate</note>
    </ligand>
</feature>
<feature type="binding site" evidence="10">
    <location>
        <position position="14"/>
    </location>
    <ligand>
        <name>GTP</name>
        <dbReference type="ChEBI" id="CHEBI:37565"/>
    </ligand>
</feature>
<evidence type="ECO:0000256" key="6">
    <source>
        <dbReference type="ARBA" id="ARBA00023014"/>
    </source>
</evidence>
<dbReference type="GO" id="GO:0061799">
    <property type="term" value="F:cyclic pyranopterin monophosphate synthase activity"/>
    <property type="evidence" value="ECO:0007669"/>
    <property type="project" value="TreeGrafter"/>
</dbReference>
<evidence type="ECO:0000256" key="3">
    <source>
        <dbReference type="ARBA" id="ARBA00022723"/>
    </source>
</evidence>
<evidence type="ECO:0000256" key="4">
    <source>
        <dbReference type="ARBA" id="ARBA00022741"/>
    </source>
</evidence>
<reference evidence="12" key="1">
    <citation type="journal article" date="2020" name="mSystems">
        <title>Genome- and Community-Level Interaction Insights into Carbon Utilization and Element Cycling Functions of Hydrothermarchaeota in Hydrothermal Sediment.</title>
        <authorList>
            <person name="Zhou Z."/>
            <person name="Liu Y."/>
            <person name="Xu W."/>
            <person name="Pan J."/>
            <person name="Luo Z.H."/>
            <person name="Li M."/>
        </authorList>
    </citation>
    <scope>NUCLEOTIDE SEQUENCE</scope>
    <source>
        <strain evidence="12">SpSt-649</strain>
    </source>
</reference>
<dbReference type="Pfam" id="PF06463">
    <property type="entry name" value="Mob_synth_C"/>
    <property type="match status" value="1"/>
</dbReference>
<feature type="binding site" evidence="10">
    <location>
        <position position="25"/>
    </location>
    <ligand>
        <name>[4Fe-4S] cluster</name>
        <dbReference type="ChEBI" id="CHEBI:49883"/>
        <label>1</label>
        <note>4Fe-4S-S-AdoMet</note>
    </ligand>
</feature>
<keyword evidence="1 10" id="KW-0004">4Fe-4S</keyword>
<evidence type="ECO:0000256" key="9">
    <source>
        <dbReference type="ARBA" id="ARBA00023239"/>
    </source>
</evidence>
<dbReference type="SUPFAM" id="SSF102114">
    <property type="entry name" value="Radical SAM enzymes"/>
    <property type="match status" value="1"/>
</dbReference>
<evidence type="ECO:0000256" key="10">
    <source>
        <dbReference type="HAMAP-Rule" id="MF_01225"/>
    </source>
</evidence>
<dbReference type="CDD" id="cd01335">
    <property type="entry name" value="Radical_SAM"/>
    <property type="match status" value="1"/>
</dbReference>
<dbReference type="InterPro" id="IPR013485">
    <property type="entry name" value="MoaA_arc"/>
</dbReference>
<keyword evidence="7 10" id="KW-0342">GTP-binding</keyword>
<sequence length="328" mass="36417">MLTDRYGRPLSNLRVTVTHDCNYSCLFCHREGEPLGGTFTFKPEHFRLMVQAAYSLGVKQVKLTGGEPLLRRDIVEIAEELSSLGKKDLEVSITTNGFLLVENASRLSEAGVSRVNVSLHSLERNTYKLLTGRDSLSKALAGVDAAIDAGLGVKLNFVLTRLNAREVPRLLDFASSKGVNVNLIELIPLGGGHYGFSELYMPVEMVLPHLEKRSVSSGRRELHNRPVYVLDTGVKVEVIANYLNPSFCLGCSRVRFTHDGKLKVCLYRDNPAISVRDVLLSKLPEDEKLEKLEEALIEANSLREPYFRLENGVVKTADGQILGPPREL</sequence>
<evidence type="ECO:0000256" key="8">
    <source>
        <dbReference type="ARBA" id="ARBA00023150"/>
    </source>
</evidence>
<feature type="binding site" evidence="10">
    <location>
        <position position="66"/>
    </location>
    <ligand>
        <name>S-adenosyl-L-methionine</name>
        <dbReference type="ChEBI" id="CHEBI:59789"/>
    </ligand>
</feature>
<keyword evidence="9 10" id="KW-0456">Lyase</keyword>
<feature type="binding site" evidence="10">
    <location>
        <position position="248"/>
    </location>
    <ligand>
        <name>[4Fe-4S] cluster</name>
        <dbReference type="ChEBI" id="CHEBI:49883"/>
        <label>2</label>
        <note>4Fe-4S-substrate</note>
    </ligand>
</feature>
<keyword evidence="4 10" id="KW-0547">Nucleotide-binding</keyword>
<dbReference type="GO" id="GO:0061798">
    <property type="term" value="F:GTP 3',8'-cyclase activity"/>
    <property type="evidence" value="ECO:0007669"/>
    <property type="project" value="UniProtKB-UniRule"/>
</dbReference>
<dbReference type="InterPro" id="IPR058240">
    <property type="entry name" value="rSAM_sf"/>
</dbReference>
<comment type="caution">
    <text evidence="12">The sequence shown here is derived from an EMBL/GenBank/DDBJ whole genome shotgun (WGS) entry which is preliminary data.</text>
</comment>
<evidence type="ECO:0000256" key="7">
    <source>
        <dbReference type="ARBA" id="ARBA00023134"/>
    </source>
</evidence>
<dbReference type="InterPro" id="IPR007197">
    <property type="entry name" value="rSAM"/>
</dbReference>
<feature type="binding site" evidence="10">
    <location>
        <position position="251"/>
    </location>
    <ligand>
        <name>[4Fe-4S] cluster</name>
        <dbReference type="ChEBI" id="CHEBI:49883"/>
        <label>2</label>
        <note>4Fe-4S-substrate</note>
    </ligand>
</feature>
<dbReference type="InterPro" id="IPR040064">
    <property type="entry name" value="MoaA-like"/>
</dbReference>
<dbReference type="SMART" id="SM00729">
    <property type="entry name" value="Elp3"/>
    <property type="match status" value="1"/>
</dbReference>
<feature type="binding site" evidence="10">
    <location>
        <position position="21"/>
    </location>
    <ligand>
        <name>[4Fe-4S] cluster</name>
        <dbReference type="ChEBI" id="CHEBI:49883"/>
        <label>1</label>
        <note>4Fe-4S-S-AdoMet</note>
    </ligand>
</feature>
<dbReference type="GO" id="GO:0046872">
    <property type="term" value="F:metal ion binding"/>
    <property type="evidence" value="ECO:0007669"/>
    <property type="project" value="UniProtKB-KW"/>
</dbReference>
<dbReference type="UniPathway" id="UPA00344"/>
<dbReference type="NCBIfam" id="NF001199">
    <property type="entry name" value="PRK00164.2-1"/>
    <property type="match status" value="1"/>
</dbReference>
<comment type="caution">
    <text evidence="10">Lacks conserved residue(s) required for the propagation of feature annotation.</text>
</comment>
<dbReference type="GO" id="GO:0051539">
    <property type="term" value="F:4 iron, 4 sulfur cluster binding"/>
    <property type="evidence" value="ECO:0007669"/>
    <property type="project" value="UniProtKB-UniRule"/>
</dbReference>
<keyword evidence="5 10" id="KW-0408">Iron</keyword>
<evidence type="ECO:0000313" key="12">
    <source>
        <dbReference type="EMBL" id="HGM47086.1"/>
    </source>
</evidence>
<keyword evidence="8 10" id="KW-0501">Molybdenum cofactor biosynthesis</keyword>
<dbReference type="InterPro" id="IPR013785">
    <property type="entry name" value="Aldolase_TIM"/>
</dbReference>
<dbReference type="GO" id="GO:0005525">
    <property type="term" value="F:GTP binding"/>
    <property type="evidence" value="ECO:0007669"/>
    <property type="project" value="UniProtKB-UniRule"/>
</dbReference>
<evidence type="ECO:0000256" key="2">
    <source>
        <dbReference type="ARBA" id="ARBA00022691"/>
    </source>
</evidence>
<feature type="binding site" evidence="10">
    <location>
        <position position="118"/>
    </location>
    <ligand>
        <name>S-adenosyl-L-methionine</name>
        <dbReference type="ChEBI" id="CHEBI:59789"/>
    </ligand>
</feature>
<feature type="binding site" evidence="10">
    <location>
        <position position="62"/>
    </location>
    <ligand>
        <name>GTP</name>
        <dbReference type="ChEBI" id="CHEBI:37565"/>
    </ligand>
</feature>
<dbReference type="InterPro" id="IPR010505">
    <property type="entry name" value="MoaA_twitch"/>
</dbReference>
<evidence type="ECO:0000256" key="5">
    <source>
        <dbReference type="ARBA" id="ARBA00023004"/>
    </source>
</evidence>
<feature type="binding site" evidence="10">
    <location>
        <position position="94"/>
    </location>
    <ligand>
        <name>GTP</name>
        <dbReference type="ChEBI" id="CHEBI:37565"/>
    </ligand>
</feature>
<dbReference type="AlphaFoldDB" id="A0A7C4H4R0"/>
<feature type="domain" description="Radical SAM core" evidence="11">
    <location>
        <begin position="5"/>
        <end position="225"/>
    </location>
</feature>
<dbReference type="InterPro" id="IPR006638">
    <property type="entry name" value="Elp3/MiaA/NifB-like_rSAM"/>
</dbReference>
<keyword evidence="6 10" id="KW-0411">Iron-sulfur</keyword>
<dbReference type="SFLD" id="SFLDS00029">
    <property type="entry name" value="Radical_SAM"/>
    <property type="match status" value="1"/>
</dbReference>
<gene>
    <name evidence="10 12" type="primary">moaA</name>
    <name evidence="12" type="ORF">ENU21_04990</name>
</gene>
<dbReference type="EMBL" id="DTBQ01000141">
    <property type="protein sequence ID" value="HGM47086.1"/>
    <property type="molecule type" value="Genomic_DNA"/>
</dbReference>
<comment type="similarity">
    <text evidence="10">Belongs to the radical SAM superfamily. MoaA family.</text>
</comment>
<dbReference type="Pfam" id="PF04055">
    <property type="entry name" value="Radical_SAM"/>
    <property type="match status" value="1"/>
</dbReference>
<evidence type="ECO:0000256" key="1">
    <source>
        <dbReference type="ARBA" id="ARBA00022485"/>
    </source>
</evidence>
<dbReference type="PANTHER" id="PTHR22960">
    <property type="entry name" value="MOLYBDOPTERIN COFACTOR SYNTHESIS PROTEIN A"/>
    <property type="match status" value="1"/>
</dbReference>
<dbReference type="SFLD" id="SFLDG01067">
    <property type="entry name" value="SPASM/twitch_domain_containing"/>
    <property type="match status" value="1"/>
</dbReference>
<evidence type="ECO:0000259" key="11">
    <source>
        <dbReference type="PROSITE" id="PS51918"/>
    </source>
</evidence>
<dbReference type="SFLD" id="SFLDG01383">
    <property type="entry name" value="cyclic_pyranopterin_phosphate"/>
    <property type="match status" value="1"/>
</dbReference>
<accession>A0A7C4H4R0</accession>
<comment type="catalytic activity">
    <reaction evidence="10">
        <text>GTP + AH2 + S-adenosyl-L-methionine = (8S)-3',8-cyclo-7,8-dihydroguanosine 5'-triphosphate + 5'-deoxyadenosine + L-methionine + A + H(+)</text>
        <dbReference type="Rhea" id="RHEA:49576"/>
        <dbReference type="ChEBI" id="CHEBI:13193"/>
        <dbReference type="ChEBI" id="CHEBI:15378"/>
        <dbReference type="ChEBI" id="CHEBI:17319"/>
        <dbReference type="ChEBI" id="CHEBI:17499"/>
        <dbReference type="ChEBI" id="CHEBI:37565"/>
        <dbReference type="ChEBI" id="CHEBI:57844"/>
        <dbReference type="ChEBI" id="CHEBI:59789"/>
        <dbReference type="ChEBI" id="CHEBI:131766"/>
        <dbReference type="EC" id="4.1.99.22"/>
    </reaction>
</comment>
<feature type="binding site" evidence="10">
    <location>
        <position position="28"/>
    </location>
    <ligand>
        <name>[4Fe-4S] cluster</name>
        <dbReference type="ChEBI" id="CHEBI:49883"/>
        <label>1</label>
        <note>4Fe-4S-S-AdoMet</note>
    </ligand>
</feature>
<dbReference type="SFLD" id="SFLDG01386">
    <property type="entry name" value="main_SPASM_domain-containing"/>
    <property type="match status" value="1"/>
</dbReference>
<comment type="cofactor">
    <cofactor evidence="10">
        <name>[4Fe-4S] cluster</name>
        <dbReference type="ChEBI" id="CHEBI:49883"/>
    </cofactor>
    <text evidence="10">Binds 2 [4Fe-4S] clusters. Binds 1 [4Fe-4S] cluster coordinated with 3 cysteines and an exchangeable S-adenosyl-L-methionine and 1 [4Fe-4S] cluster coordinated with 3 cysteines and the GTP-derived substrate.</text>
</comment>
<dbReference type="InterPro" id="IPR050105">
    <property type="entry name" value="MoCo_biosynth_MoaA/MoaC"/>
</dbReference>
<comment type="function">
    <text evidence="10">Catalyzes the cyclization of GTP to (8S)-3',8-cyclo-7,8-dihydroguanosine 5'-triphosphate.</text>
</comment>
<feature type="binding site" evidence="10">
    <location>
        <position position="154"/>
    </location>
    <ligand>
        <name>GTP</name>
        <dbReference type="ChEBI" id="CHEBI:37565"/>
    </ligand>
</feature>
<name>A0A7C4H4R0_THEPE</name>